<reference evidence="1" key="1">
    <citation type="submission" date="2023-10" db="EMBL/GenBank/DDBJ databases">
        <authorList>
            <person name="Hackl T."/>
        </authorList>
    </citation>
    <scope>NUCLEOTIDE SEQUENCE</scope>
</reference>
<organism evidence="1 2">
    <name type="scientific">Anthostomella pinea</name>
    <dbReference type="NCBI Taxonomy" id="933095"/>
    <lineage>
        <taxon>Eukaryota</taxon>
        <taxon>Fungi</taxon>
        <taxon>Dikarya</taxon>
        <taxon>Ascomycota</taxon>
        <taxon>Pezizomycotina</taxon>
        <taxon>Sordariomycetes</taxon>
        <taxon>Xylariomycetidae</taxon>
        <taxon>Xylariales</taxon>
        <taxon>Xylariaceae</taxon>
        <taxon>Anthostomella</taxon>
    </lineage>
</organism>
<evidence type="ECO:0000313" key="1">
    <source>
        <dbReference type="EMBL" id="CAJ2509365.1"/>
    </source>
</evidence>
<protein>
    <submittedName>
        <fullName evidence="1">Uu.00g143910.m01.CDS01</fullName>
    </submittedName>
</protein>
<gene>
    <name evidence="1" type="ORF">KHLLAP_LOCUS9833</name>
</gene>
<feature type="non-terminal residue" evidence="1">
    <location>
        <position position="106"/>
    </location>
</feature>
<dbReference type="Proteomes" id="UP001295740">
    <property type="component" value="Unassembled WGS sequence"/>
</dbReference>
<evidence type="ECO:0000313" key="2">
    <source>
        <dbReference type="Proteomes" id="UP001295740"/>
    </source>
</evidence>
<proteinExistence type="predicted"/>
<dbReference type="AlphaFoldDB" id="A0AAI8YLU7"/>
<name>A0AAI8YLU7_9PEZI</name>
<accession>A0AAI8YLU7</accession>
<sequence>MSSFNHQEQQVTVTFFPDQNYSVQPHYSEDYNDVPNYFGNTYTSNAYAFNVSIGYSYNHRALHYQHVWDNSLAEQINPFSQVVSIPISVFNEWDDVGKVIIKGIAA</sequence>
<comment type="caution">
    <text evidence="1">The sequence shown here is derived from an EMBL/GenBank/DDBJ whole genome shotgun (WGS) entry which is preliminary data.</text>
</comment>
<keyword evidence="2" id="KW-1185">Reference proteome</keyword>
<dbReference type="EMBL" id="CAUWAG010000012">
    <property type="protein sequence ID" value="CAJ2509365.1"/>
    <property type="molecule type" value="Genomic_DNA"/>
</dbReference>